<dbReference type="GO" id="GO:0008320">
    <property type="term" value="F:protein transmembrane transporter activity"/>
    <property type="evidence" value="ECO:0007669"/>
    <property type="project" value="UniProtKB-UniRule"/>
</dbReference>
<evidence type="ECO:0000256" key="6">
    <source>
        <dbReference type="ARBA" id="ARBA00022989"/>
    </source>
</evidence>
<reference evidence="10 11" key="1">
    <citation type="journal article" date="2016" name="Nat. Commun.">
        <title>Thousands of microbial genomes shed light on interconnected biogeochemical processes in an aquifer system.</title>
        <authorList>
            <person name="Anantharaman K."/>
            <person name="Brown C.T."/>
            <person name="Hug L.A."/>
            <person name="Sharon I."/>
            <person name="Castelle C.J."/>
            <person name="Probst A.J."/>
            <person name="Thomas B.C."/>
            <person name="Singh A."/>
            <person name="Wilkins M.J."/>
            <person name="Karaoz U."/>
            <person name="Brodie E.L."/>
            <person name="Williams K.H."/>
            <person name="Hubbard S.S."/>
            <person name="Banfield J.F."/>
        </authorList>
    </citation>
    <scope>NUCLEOTIDE SEQUENCE [LARGE SCALE GENOMIC DNA]</scope>
</reference>
<evidence type="ECO:0000313" key="10">
    <source>
        <dbReference type="EMBL" id="OGK04596.1"/>
    </source>
</evidence>
<keyword evidence="6 9" id="KW-1133">Transmembrane helix</keyword>
<evidence type="ECO:0000256" key="7">
    <source>
        <dbReference type="ARBA" id="ARBA00023010"/>
    </source>
</evidence>
<accession>A0A1F7FDQ9</accession>
<evidence type="ECO:0000256" key="2">
    <source>
        <dbReference type="ARBA" id="ARBA00022448"/>
    </source>
</evidence>
<dbReference type="GO" id="GO:0006605">
    <property type="term" value="P:protein targeting"/>
    <property type="evidence" value="ECO:0007669"/>
    <property type="project" value="UniProtKB-UniRule"/>
</dbReference>
<dbReference type="InterPro" id="IPR038379">
    <property type="entry name" value="SecE_sf"/>
</dbReference>
<proteinExistence type="inferred from homology"/>
<comment type="subcellular location">
    <subcellularLocation>
        <location evidence="9">Cell membrane</location>
        <topology evidence="9">Single-pass membrane protein</topology>
    </subcellularLocation>
    <subcellularLocation>
        <location evidence="1">Membrane</location>
    </subcellularLocation>
</comment>
<evidence type="ECO:0000256" key="1">
    <source>
        <dbReference type="ARBA" id="ARBA00004370"/>
    </source>
</evidence>
<keyword evidence="3 9" id="KW-1003">Cell membrane</keyword>
<evidence type="ECO:0000256" key="4">
    <source>
        <dbReference type="ARBA" id="ARBA00022692"/>
    </source>
</evidence>
<dbReference type="InterPro" id="IPR001901">
    <property type="entry name" value="Translocase_SecE/Sec61-g"/>
</dbReference>
<evidence type="ECO:0000256" key="9">
    <source>
        <dbReference type="HAMAP-Rule" id="MF_00422"/>
    </source>
</evidence>
<organism evidence="10 11">
    <name type="scientific">Candidatus Raymondbacteria bacterium RIFOXYD12_FULL_49_13</name>
    <dbReference type="NCBI Taxonomy" id="1817890"/>
    <lineage>
        <taxon>Bacteria</taxon>
        <taxon>Raymondiibacteriota</taxon>
    </lineage>
</organism>
<sequence>MQKLILYLNDVVAELKKVVWPTRDMLTQSTIIVIVISLLFSIYILGVDKVLNFIVGFILRE</sequence>
<evidence type="ECO:0000313" key="11">
    <source>
        <dbReference type="Proteomes" id="UP000179243"/>
    </source>
</evidence>
<dbReference type="Pfam" id="PF00584">
    <property type="entry name" value="SecE"/>
    <property type="match status" value="1"/>
</dbReference>
<gene>
    <name evidence="9" type="primary">secE</name>
    <name evidence="10" type="ORF">A2519_20665</name>
</gene>
<evidence type="ECO:0000256" key="5">
    <source>
        <dbReference type="ARBA" id="ARBA00022927"/>
    </source>
</evidence>
<comment type="caution">
    <text evidence="10">The sequence shown here is derived from an EMBL/GenBank/DDBJ whole genome shotgun (WGS) entry which is preliminary data.</text>
</comment>
<dbReference type="GO" id="GO:0043952">
    <property type="term" value="P:protein transport by the Sec complex"/>
    <property type="evidence" value="ECO:0007669"/>
    <property type="project" value="UniProtKB-UniRule"/>
</dbReference>
<keyword evidence="8 9" id="KW-0472">Membrane</keyword>
<dbReference type="PANTHER" id="PTHR33910">
    <property type="entry name" value="PROTEIN TRANSLOCASE SUBUNIT SECE"/>
    <property type="match status" value="1"/>
</dbReference>
<evidence type="ECO:0000256" key="3">
    <source>
        <dbReference type="ARBA" id="ARBA00022475"/>
    </source>
</evidence>
<dbReference type="Proteomes" id="UP000179243">
    <property type="component" value="Unassembled WGS sequence"/>
</dbReference>
<comment type="subunit">
    <text evidence="9">Component of the Sec protein translocase complex. Heterotrimer consisting of SecY, SecE and SecG subunits. The heterotrimers can form oligomers, although 1 heterotrimer is thought to be able to translocate proteins. Interacts with the ribosome. Interacts with SecDF, and other proteins may be involved. Interacts with SecA.</text>
</comment>
<keyword evidence="7 9" id="KW-0811">Translocation</keyword>
<keyword evidence="5 9" id="KW-0653">Protein transport</keyword>
<name>A0A1F7FDQ9_UNCRA</name>
<evidence type="ECO:0000256" key="8">
    <source>
        <dbReference type="ARBA" id="ARBA00023136"/>
    </source>
</evidence>
<dbReference type="GO" id="GO:0005886">
    <property type="term" value="C:plasma membrane"/>
    <property type="evidence" value="ECO:0007669"/>
    <property type="project" value="UniProtKB-SubCell"/>
</dbReference>
<dbReference type="InterPro" id="IPR005807">
    <property type="entry name" value="SecE_bac"/>
</dbReference>
<dbReference type="GO" id="GO:0009306">
    <property type="term" value="P:protein secretion"/>
    <property type="evidence" value="ECO:0007669"/>
    <property type="project" value="UniProtKB-UniRule"/>
</dbReference>
<dbReference type="AlphaFoldDB" id="A0A1F7FDQ9"/>
<comment type="function">
    <text evidence="9">Essential subunit of the Sec protein translocation channel SecYEG. Clamps together the 2 halves of SecY. May contact the channel plug during translocation.</text>
</comment>
<dbReference type="NCBIfam" id="TIGR00964">
    <property type="entry name" value="secE_bact"/>
    <property type="match status" value="1"/>
</dbReference>
<keyword evidence="4 9" id="KW-0812">Transmembrane</keyword>
<protein>
    <recommendedName>
        <fullName evidence="9">Protein translocase subunit SecE</fullName>
    </recommendedName>
</protein>
<comment type="similarity">
    <text evidence="9">Belongs to the SecE/SEC61-gamma family.</text>
</comment>
<feature type="transmembrane region" description="Helical" evidence="9">
    <location>
        <begin position="31"/>
        <end position="59"/>
    </location>
</feature>
<dbReference type="PANTHER" id="PTHR33910:SF1">
    <property type="entry name" value="PROTEIN TRANSLOCASE SUBUNIT SECE"/>
    <property type="match status" value="1"/>
</dbReference>
<dbReference type="Gene3D" id="1.20.5.1030">
    <property type="entry name" value="Preprotein translocase secy subunit"/>
    <property type="match status" value="1"/>
</dbReference>
<keyword evidence="2 9" id="KW-0813">Transport</keyword>
<dbReference type="HAMAP" id="MF_00422">
    <property type="entry name" value="SecE"/>
    <property type="match status" value="1"/>
</dbReference>
<dbReference type="GO" id="GO:0065002">
    <property type="term" value="P:intracellular protein transmembrane transport"/>
    <property type="evidence" value="ECO:0007669"/>
    <property type="project" value="UniProtKB-UniRule"/>
</dbReference>
<dbReference type="EMBL" id="MFYX01000067">
    <property type="protein sequence ID" value="OGK04596.1"/>
    <property type="molecule type" value="Genomic_DNA"/>
</dbReference>